<keyword evidence="1" id="KW-1133">Transmembrane helix</keyword>
<name>A0A0F9W570_9ZZZZ</name>
<feature type="domain" description="DUF2061" evidence="2">
    <location>
        <begin position="6"/>
        <end position="55"/>
    </location>
</feature>
<evidence type="ECO:0000313" key="3">
    <source>
        <dbReference type="EMBL" id="KKO12421.1"/>
    </source>
</evidence>
<organism evidence="3">
    <name type="scientific">marine sediment metagenome</name>
    <dbReference type="NCBI Taxonomy" id="412755"/>
    <lineage>
        <taxon>unclassified sequences</taxon>
        <taxon>metagenomes</taxon>
        <taxon>ecological metagenomes</taxon>
    </lineage>
</organism>
<reference evidence="3" key="1">
    <citation type="journal article" date="2015" name="Nature">
        <title>Complex archaea that bridge the gap between prokaryotes and eukaryotes.</title>
        <authorList>
            <person name="Spang A."/>
            <person name="Saw J.H."/>
            <person name="Jorgensen S.L."/>
            <person name="Zaremba-Niedzwiedzka K."/>
            <person name="Martijn J."/>
            <person name="Lind A.E."/>
            <person name="van Eijk R."/>
            <person name="Schleper C."/>
            <person name="Guy L."/>
            <person name="Ettema T.J."/>
        </authorList>
    </citation>
    <scope>NUCLEOTIDE SEQUENCE</scope>
</reference>
<dbReference type="Pfam" id="PF09834">
    <property type="entry name" value="DUF2061"/>
    <property type="match status" value="1"/>
</dbReference>
<feature type="transmembrane region" description="Helical" evidence="1">
    <location>
        <begin position="31"/>
        <end position="49"/>
    </location>
</feature>
<proteinExistence type="predicted"/>
<evidence type="ECO:0000256" key="1">
    <source>
        <dbReference type="SAM" id="Phobius"/>
    </source>
</evidence>
<dbReference type="InterPro" id="IPR018638">
    <property type="entry name" value="DUF2061_membrane"/>
</dbReference>
<keyword evidence="1" id="KW-0812">Transmembrane</keyword>
<dbReference type="AlphaFoldDB" id="A0A0F9W570"/>
<protein>
    <recommendedName>
        <fullName evidence="2">DUF2061 domain-containing protein</fullName>
    </recommendedName>
</protein>
<accession>A0A0F9W570</accession>
<gene>
    <name evidence="3" type="ORF">LCGC14_0004320</name>
</gene>
<keyword evidence="1" id="KW-0472">Membrane</keyword>
<evidence type="ECO:0000259" key="2">
    <source>
        <dbReference type="Pfam" id="PF09834"/>
    </source>
</evidence>
<comment type="caution">
    <text evidence="3">The sequence shown here is derived from an EMBL/GenBank/DDBJ whole genome shotgun (WGS) entry which is preliminary data.</text>
</comment>
<sequence length="68" mass="7409">MKQVQKTASFAVLHFMTAFSVAWAMTGSMLIGGAVALVEPAINTVVYFLHEKFWQRRGTAVPAPVLNA</sequence>
<feature type="transmembrane region" description="Helical" evidence="1">
    <location>
        <begin position="7"/>
        <end position="25"/>
    </location>
</feature>
<dbReference type="EMBL" id="LAZR01000001">
    <property type="protein sequence ID" value="KKO12421.1"/>
    <property type="molecule type" value="Genomic_DNA"/>
</dbReference>